<evidence type="ECO:0000256" key="11">
    <source>
        <dbReference type="SAM" id="MobiDB-lite"/>
    </source>
</evidence>
<keyword evidence="15" id="KW-1185">Reference proteome</keyword>
<feature type="coiled-coil region" evidence="10">
    <location>
        <begin position="657"/>
        <end position="684"/>
    </location>
</feature>
<evidence type="ECO:0000313" key="14">
    <source>
        <dbReference type="EnsemblMetazoa" id="AALFPA23_004058.P4814"/>
    </source>
</evidence>
<feature type="compositionally biased region" description="Basic residues" evidence="11">
    <location>
        <begin position="216"/>
        <end position="226"/>
    </location>
</feature>
<keyword evidence="3" id="KW-0548">Nucleotidyltransferase</keyword>
<dbReference type="Gene3D" id="3.30.70.270">
    <property type="match status" value="2"/>
</dbReference>
<dbReference type="Gene3D" id="2.40.70.10">
    <property type="entry name" value="Acid Proteases"/>
    <property type="match status" value="1"/>
</dbReference>
<dbReference type="InterPro" id="IPR021109">
    <property type="entry name" value="Peptidase_aspartic_dom_sf"/>
</dbReference>
<keyword evidence="6" id="KW-0255">Endonuclease</keyword>
<feature type="region of interest" description="Disordered" evidence="11">
    <location>
        <begin position="202"/>
        <end position="226"/>
    </location>
</feature>
<dbReference type="SUPFAM" id="SSF56672">
    <property type="entry name" value="DNA/RNA polymerases"/>
    <property type="match status" value="2"/>
</dbReference>
<dbReference type="SUPFAM" id="SSF50630">
    <property type="entry name" value="Acid proteases"/>
    <property type="match status" value="1"/>
</dbReference>
<dbReference type="InterPro" id="IPR000477">
    <property type="entry name" value="RT_dom"/>
</dbReference>
<keyword evidence="1" id="KW-0645">Protease</keyword>
<evidence type="ECO:0000256" key="9">
    <source>
        <dbReference type="PROSITE-ProRule" id="PRU00047"/>
    </source>
</evidence>
<keyword evidence="9" id="KW-0479">Metal-binding</keyword>
<evidence type="ECO:0000256" key="1">
    <source>
        <dbReference type="ARBA" id="ARBA00022670"/>
    </source>
</evidence>
<organism evidence="14 15">
    <name type="scientific">Aedes albopictus</name>
    <name type="common">Asian tiger mosquito</name>
    <name type="synonym">Stegomyia albopicta</name>
    <dbReference type="NCBI Taxonomy" id="7160"/>
    <lineage>
        <taxon>Eukaryota</taxon>
        <taxon>Metazoa</taxon>
        <taxon>Ecdysozoa</taxon>
        <taxon>Arthropoda</taxon>
        <taxon>Hexapoda</taxon>
        <taxon>Insecta</taxon>
        <taxon>Pterygota</taxon>
        <taxon>Neoptera</taxon>
        <taxon>Endopterygota</taxon>
        <taxon>Diptera</taxon>
        <taxon>Nematocera</taxon>
        <taxon>Culicoidea</taxon>
        <taxon>Culicidae</taxon>
        <taxon>Culicinae</taxon>
        <taxon>Aedini</taxon>
        <taxon>Aedes</taxon>
        <taxon>Stegomyia</taxon>
    </lineage>
</organism>
<evidence type="ECO:0000259" key="12">
    <source>
        <dbReference type="PROSITE" id="PS50158"/>
    </source>
</evidence>
<keyword evidence="8" id="KW-0511">Multifunctional enzyme</keyword>
<feature type="domain" description="Reverse transcriptase" evidence="13">
    <location>
        <begin position="522"/>
        <end position="700"/>
    </location>
</feature>
<dbReference type="Proteomes" id="UP000069940">
    <property type="component" value="Unassembled WGS sequence"/>
</dbReference>
<dbReference type="InterPro" id="IPR036875">
    <property type="entry name" value="Znf_CCHC_sf"/>
</dbReference>
<evidence type="ECO:0000256" key="5">
    <source>
        <dbReference type="ARBA" id="ARBA00022750"/>
    </source>
</evidence>
<proteinExistence type="predicted"/>
<evidence type="ECO:0000256" key="7">
    <source>
        <dbReference type="ARBA" id="ARBA00023125"/>
    </source>
</evidence>
<dbReference type="CDD" id="cd01647">
    <property type="entry name" value="RT_LTR"/>
    <property type="match status" value="1"/>
</dbReference>
<evidence type="ECO:0000256" key="4">
    <source>
        <dbReference type="ARBA" id="ARBA00022722"/>
    </source>
</evidence>
<dbReference type="InterPro" id="IPR041577">
    <property type="entry name" value="RT_RNaseH_2"/>
</dbReference>
<keyword evidence="2" id="KW-0808">Transferase</keyword>
<evidence type="ECO:0000256" key="10">
    <source>
        <dbReference type="SAM" id="Coils"/>
    </source>
</evidence>
<reference evidence="15" key="1">
    <citation type="journal article" date="2015" name="Proc. Natl. Acad. Sci. U.S.A.">
        <title>Genome sequence of the Asian Tiger mosquito, Aedes albopictus, reveals insights into its biology, genetics, and evolution.</title>
        <authorList>
            <person name="Chen X.G."/>
            <person name="Jiang X."/>
            <person name="Gu J."/>
            <person name="Xu M."/>
            <person name="Wu Y."/>
            <person name="Deng Y."/>
            <person name="Zhang C."/>
            <person name="Bonizzoni M."/>
            <person name="Dermauw W."/>
            <person name="Vontas J."/>
            <person name="Armbruster P."/>
            <person name="Huang X."/>
            <person name="Yang Y."/>
            <person name="Zhang H."/>
            <person name="He W."/>
            <person name="Peng H."/>
            <person name="Liu Y."/>
            <person name="Wu K."/>
            <person name="Chen J."/>
            <person name="Lirakis M."/>
            <person name="Topalis P."/>
            <person name="Van Leeuwen T."/>
            <person name="Hall A.B."/>
            <person name="Jiang X."/>
            <person name="Thorpe C."/>
            <person name="Mueller R.L."/>
            <person name="Sun C."/>
            <person name="Waterhouse R.M."/>
            <person name="Yan G."/>
            <person name="Tu Z.J."/>
            <person name="Fang X."/>
            <person name="James A.A."/>
        </authorList>
    </citation>
    <scope>NUCLEOTIDE SEQUENCE [LARGE SCALE GENOMIC DNA]</scope>
    <source>
        <strain evidence="15">Foshan</strain>
    </source>
</reference>
<dbReference type="InterPro" id="IPR043502">
    <property type="entry name" value="DNA/RNA_pol_sf"/>
</dbReference>
<evidence type="ECO:0000256" key="3">
    <source>
        <dbReference type="ARBA" id="ARBA00022695"/>
    </source>
</evidence>
<evidence type="ECO:0000256" key="6">
    <source>
        <dbReference type="ARBA" id="ARBA00022759"/>
    </source>
</evidence>
<accession>A0ABM1XYN4</accession>
<keyword evidence="10" id="KW-0175">Coiled coil</keyword>
<dbReference type="InterPro" id="IPR001878">
    <property type="entry name" value="Znf_CCHC"/>
</dbReference>
<dbReference type="EnsemblMetazoa" id="AALFPA23_004058.R4814">
    <property type="protein sequence ID" value="AALFPA23_004058.P4814"/>
    <property type="gene ID" value="AALFPA23_004058"/>
</dbReference>
<dbReference type="Gene3D" id="3.10.10.10">
    <property type="entry name" value="HIV Type 1 Reverse Transcriptase, subunit A, domain 1"/>
    <property type="match status" value="1"/>
</dbReference>
<keyword evidence="9" id="KW-0862">Zinc</keyword>
<evidence type="ECO:0000259" key="13">
    <source>
        <dbReference type="PROSITE" id="PS50878"/>
    </source>
</evidence>
<keyword evidence="4" id="KW-0540">Nuclease</keyword>
<reference evidence="14" key="2">
    <citation type="submission" date="2025-05" db="UniProtKB">
        <authorList>
            <consortium name="EnsemblMetazoa"/>
        </authorList>
    </citation>
    <scope>IDENTIFICATION</scope>
    <source>
        <strain evidence="14">Foshan</strain>
    </source>
</reference>
<dbReference type="PANTHER" id="PTHR37984:SF5">
    <property type="entry name" value="PROTEIN NYNRIN-LIKE"/>
    <property type="match status" value="1"/>
</dbReference>
<evidence type="ECO:0008006" key="16">
    <source>
        <dbReference type="Google" id="ProtNLM"/>
    </source>
</evidence>
<keyword evidence="9" id="KW-0863">Zinc-finger</keyword>
<dbReference type="SUPFAM" id="SSF57756">
    <property type="entry name" value="Retrovirus zinc finger-like domains"/>
    <property type="match status" value="1"/>
</dbReference>
<evidence type="ECO:0000256" key="8">
    <source>
        <dbReference type="ARBA" id="ARBA00023268"/>
    </source>
</evidence>
<dbReference type="SMART" id="SM00343">
    <property type="entry name" value="ZnF_C2HC"/>
    <property type="match status" value="2"/>
</dbReference>
<protein>
    <recommendedName>
        <fullName evidence="16">Reverse transcriptase</fullName>
    </recommendedName>
</protein>
<dbReference type="Gene3D" id="4.10.60.10">
    <property type="entry name" value="Zinc finger, CCHC-type"/>
    <property type="match status" value="1"/>
</dbReference>
<keyword evidence="5" id="KW-0064">Aspartyl protease</keyword>
<dbReference type="PROSITE" id="PS50158">
    <property type="entry name" value="ZF_CCHC"/>
    <property type="match status" value="1"/>
</dbReference>
<dbReference type="PANTHER" id="PTHR37984">
    <property type="entry name" value="PROTEIN CBG26694"/>
    <property type="match status" value="1"/>
</dbReference>
<evidence type="ECO:0000256" key="2">
    <source>
        <dbReference type="ARBA" id="ARBA00022679"/>
    </source>
</evidence>
<feature type="domain" description="CCHC-type" evidence="12">
    <location>
        <begin position="249"/>
        <end position="263"/>
    </location>
</feature>
<dbReference type="Pfam" id="PF00078">
    <property type="entry name" value="RVT_1"/>
    <property type="match status" value="1"/>
</dbReference>
<sequence>MANPDNVAAAAAGRLAAAARVAAGVPPPSFAIDPFDRRKLKWMRWMERLENAFAIFDINEEEMRKSLLLHHMGPESYDIICDKIAPEAPRAKTYRQIIDTLEAFYNPTPLEISENFRFKCRRQGDKDAASPDESIDEYLVALRRIAVTCNFGQYLETALRNQLVFGIRRNDIRSRLLERRQLTLQDAREIAVSMELSKKGGAEIEGGQGKQEVHKVQHQPGKRNKSKVKINEGEKRFTPRGAGASDISCYRCGEKSHLANTCKHKQTECKFCGLKGHLERVCMKKSGSKASGARSSGKQSAVQTNFVDNSANDYSDAKPDVREVCSVNTISDNAKIWMKVRVNGVPMRFEVDTGSPVTIVSANCWKQMFQAAKLRQCDTNLVSYCNTNINVLGIMDAGVEYDGQNSQLPLYVVNSEKHPLIGREWLSRLSVDWNVLLRKDYSVNEIRGSTSGSNCGAADTAAAVKEVLQKFPRVFEDSIGKISRVQANLPLKSDARPVFLKARKIPFNLQSVVDAELDKLVAEGVLTKVNQSNWATPIVPVKKSNNRVRICGDYKQTVNPNLVVDRHPLPTVDELFASLAGGKRFSKIDLVQAYLQMEVAPEDREILTLSTHRGLYRPNRLMYGVASAPAIWQRQMEALLQGIEGVSVFLDDIKVTGPDYETHLRRLEEVLRRLEENGIRVNRDKCEFFAEKIEYCGYLIDEEGIHKIQKKVDAIQDMRRPENKDEVRSFVGLINYYGRFFRDLSTVLYPLNNLLKNDVPFEWSKQCEKSFQAVKRQMQAETCLVHYSPELPLVLATDASPYGVGAVLSHIYPDGSERPIQFASQTLNRTQQAYLHVDKEAYAIIFGVKKFFQFLYGRRFVLVTDNQAVTKIFGEHKGLPVMSALRMQHYATYLQSFDYEIRFRKSASHANADALSRIPLKLADADNVIEESDFRYQSFQAVKRQMQAETCLVHYSPELPLVLATDASPYGVGAVLSHIYPDGSERPIQFASQTLNRTQQAYLHVDKEAYAIIFGVKKFFQFLYGRRFVLVTDNQAVTKIFGEHKGLPVMSALRMQHYATYLQSFDYEIRFRKSASHANADALSRIPLKLADADNVIEESDLVELHQIETLPLTAAELAQATAEDSSVKKLIQGVKYGVLVDGKVRFGIDQSEFAMQYVYECTCRRLFGSESLRSCTLRTSEQREPSHWQEAIAGGMEWKVLLRR</sequence>
<dbReference type="CDD" id="cd09274">
    <property type="entry name" value="RNase_HI_RT_Ty3"/>
    <property type="match status" value="2"/>
</dbReference>
<keyword evidence="7" id="KW-0238">DNA-binding</keyword>
<dbReference type="InterPro" id="IPR043128">
    <property type="entry name" value="Rev_trsase/Diguanyl_cyclase"/>
</dbReference>
<evidence type="ECO:0000313" key="15">
    <source>
        <dbReference type="Proteomes" id="UP000069940"/>
    </source>
</evidence>
<dbReference type="PROSITE" id="PS50878">
    <property type="entry name" value="RT_POL"/>
    <property type="match status" value="1"/>
</dbReference>
<dbReference type="Pfam" id="PF17919">
    <property type="entry name" value="RT_RNaseH_2"/>
    <property type="match status" value="2"/>
</dbReference>
<dbReference type="InterPro" id="IPR050951">
    <property type="entry name" value="Retrovirus_Pol_polyprotein"/>
</dbReference>
<dbReference type="RefSeq" id="XP_062707742.1">
    <property type="nucleotide sequence ID" value="XM_062851758.1"/>
</dbReference>
<dbReference type="GeneID" id="134288068"/>
<keyword evidence="6" id="KW-0378">Hydrolase</keyword>
<name>A0ABM1XYN4_AEDAL</name>